<feature type="compositionally biased region" description="Polar residues" evidence="1">
    <location>
        <begin position="229"/>
        <end position="239"/>
    </location>
</feature>
<keyword evidence="3" id="KW-1185">Reference proteome</keyword>
<dbReference type="Proteomes" id="UP000019335">
    <property type="component" value="Chromosome 6"/>
</dbReference>
<sequence length="467" mass="51760">MNEKREALQEQPEEATLHPQPCHEPAGLRESCVKTITRHFDVLTLQRYRNWVIPVDLFMQILRGCQSIAWVNLADTMLGVVKNLPCLQVPEVDEVFWKTICEATLSPTTPIAVPYSSLVHNVVRHTVFLRNYSATAEMNGGVPGDALKEEVCGQMAHMKTASFQGQACGQTQKNGDTTCLPVNKKGKITKLEGHISSGEGLTGRLHERNIRNDESLDIEGQRNGHKTSSEGGSSCSATTRMPRMQQKDGDGDHAAALRVLQELRDIPVSVQLLKDANGVCQVVNQVSKLVPSAKGDKGAGGGSVGEGQAMEEVVQAARRLRRKWKAVVREESRTDSKGVRGEKAFMGSVELGARAVSVQTWMDVYIFAREYEMYRQQCIGKRALALAHEHDSKKRRMQNIEEKLGDAAAIEKEIWKGKPAVGNTERIRKLIKYRPTMSVAVAQKAFGGLKFVPPKKKKHFKVLKETS</sequence>
<evidence type="ECO:0000313" key="2">
    <source>
        <dbReference type="EMBL" id="EWM27511.1"/>
    </source>
</evidence>
<reference evidence="2 3" key="1">
    <citation type="journal article" date="2014" name="Mol. Plant">
        <title>Chromosome Scale Genome Assembly and Transcriptome Profiling of Nannochloropsis gaditana in Nitrogen Depletion.</title>
        <authorList>
            <person name="Corteggiani Carpinelli E."/>
            <person name="Telatin A."/>
            <person name="Vitulo N."/>
            <person name="Forcato C."/>
            <person name="D'Angelo M."/>
            <person name="Schiavon R."/>
            <person name="Vezzi A."/>
            <person name="Giacometti G.M."/>
            <person name="Morosinotto T."/>
            <person name="Valle G."/>
        </authorList>
    </citation>
    <scope>NUCLEOTIDE SEQUENCE [LARGE SCALE GENOMIC DNA]</scope>
    <source>
        <strain evidence="2 3">B-31</strain>
    </source>
</reference>
<protein>
    <submittedName>
        <fullName evidence="2">Transcription factor IIS</fullName>
    </submittedName>
</protein>
<dbReference type="Gene3D" id="1.20.930.10">
    <property type="entry name" value="Conserved domain common to transcription factors TFIIS, elongin A, CRSP70"/>
    <property type="match status" value="1"/>
</dbReference>
<gene>
    <name evidence="2" type="ORF">Naga_100101g10</name>
</gene>
<feature type="compositionally biased region" description="Basic and acidic residues" evidence="1">
    <location>
        <begin position="204"/>
        <end position="222"/>
    </location>
</feature>
<dbReference type="OrthoDB" id="10396681at2759"/>
<feature type="region of interest" description="Disordered" evidence="1">
    <location>
        <begin position="1"/>
        <end position="23"/>
    </location>
</feature>
<dbReference type="InterPro" id="IPR035441">
    <property type="entry name" value="TFIIS/LEDGF_dom_sf"/>
</dbReference>
<feature type="region of interest" description="Disordered" evidence="1">
    <location>
        <begin position="195"/>
        <end position="249"/>
    </location>
</feature>
<dbReference type="AlphaFoldDB" id="W7U3P6"/>
<organism evidence="2 3">
    <name type="scientific">Nannochloropsis gaditana</name>
    <dbReference type="NCBI Taxonomy" id="72520"/>
    <lineage>
        <taxon>Eukaryota</taxon>
        <taxon>Sar</taxon>
        <taxon>Stramenopiles</taxon>
        <taxon>Ochrophyta</taxon>
        <taxon>Eustigmatophyceae</taxon>
        <taxon>Eustigmatales</taxon>
        <taxon>Monodopsidaceae</taxon>
        <taxon>Nannochloropsis</taxon>
    </lineage>
</organism>
<comment type="caution">
    <text evidence="2">The sequence shown here is derived from an EMBL/GenBank/DDBJ whole genome shotgun (WGS) entry which is preliminary data.</text>
</comment>
<name>W7U3P6_9STRA</name>
<proteinExistence type="predicted"/>
<accession>W7U3P6</accession>
<dbReference type="SUPFAM" id="SSF47676">
    <property type="entry name" value="Conserved domain common to transcription factors TFIIS, elongin A, CRSP70"/>
    <property type="match status" value="1"/>
</dbReference>
<evidence type="ECO:0000256" key="1">
    <source>
        <dbReference type="SAM" id="MobiDB-lite"/>
    </source>
</evidence>
<evidence type="ECO:0000313" key="3">
    <source>
        <dbReference type="Proteomes" id="UP000019335"/>
    </source>
</evidence>
<dbReference type="EMBL" id="AZIL01000431">
    <property type="protein sequence ID" value="EWM27511.1"/>
    <property type="molecule type" value="Genomic_DNA"/>
</dbReference>